<evidence type="ECO:0000313" key="3">
    <source>
        <dbReference type="Proteomes" id="UP001367508"/>
    </source>
</evidence>
<comment type="caution">
    <text evidence="2">The sequence shown here is derived from an EMBL/GenBank/DDBJ whole genome shotgun (WGS) entry which is preliminary data.</text>
</comment>
<feature type="compositionally biased region" description="Basic residues" evidence="1">
    <location>
        <begin position="102"/>
        <end position="116"/>
    </location>
</feature>
<proteinExistence type="predicted"/>
<keyword evidence="3" id="KW-1185">Reference proteome</keyword>
<dbReference type="EMBL" id="JAYMYQ010000006">
    <property type="protein sequence ID" value="KAK7324115.1"/>
    <property type="molecule type" value="Genomic_DNA"/>
</dbReference>
<evidence type="ECO:0000256" key="1">
    <source>
        <dbReference type="SAM" id="MobiDB-lite"/>
    </source>
</evidence>
<reference evidence="2 3" key="1">
    <citation type="submission" date="2024-01" db="EMBL/GenBank/DDBJ databases">
        <title>The genomes of 5 underutilized Papilionoideae crops provide insights into root nodulation and disease resistanc.</title>
        <authorList>
            <person name="Jiang F."/>
        </authorList>
    </citation>
    <scope>NUCLEOTIDE SEQUENCE [LARGE SCALE GENOMIC DNA]</scope>
    <source>
        <strain evidence="2">LVBAO_FW01</strain>
        <tissue evidence="2">Leaves</tissue>
    </source>
</reference>
<feature type="compositionally biased region" description="Basic and acidic residues" evidence="1">
    <location>
        <begin position="73"/>
        <end position="101"/>
    </location>
</feature>
<dbReference type="Proteomes" id="UP001367508">
    <property type="component" value="Unassembled WGS sequence"/>
</dbReference>
<sequence>MVPTKHGILLLHMNIFEEDLAATTTHVIIMGSDSTLKIQPPSKLPRLVFILVADIGSRLRSKYADPWIPSRFSGRELPRSEYRDNDLEGKERRLPRGELLKQRGRGQRLKKKGEGS</sequence>
<protein>
    <submittedName>
        <fullName evidence="2">Uncharacterized protein</fullName>
    </submittedName>
</protein>
<evidence type="ECO:0000313" key="2">
    <source>
        <dbReference type="EMBL" id="KAK7324115.1"/>
    </source>
</evidence>
<name>A0AAN9KUH2_CANGL</name>
<gene>
    <name evidence="2" type="ORF">VNO77_27637</name>
</gene>
<feature type="region of interest" description="Disordered" evidence="1">
    <location>
        <begin position="72"/>
        <end position="116"/>
    </location>
</feature>
<dbReference type="AlphaFoldDB" id="A0AAN9KUH2"/>
<organism evidence="2 3">
    <name type="scientific">Canavalia gladiata</name>
    <name type="common">Sword bean</name>
    <name type="synonym">Dolichos gladiatus</name>
    <dbReference type="NCBI Taxonomy" id="3824"/>
    <lineage>
        <taxon>Eukaryota</taxon>
        <taxon>Viridiplantae</taxon>
        <taxon>Streptophyta</taxon>
        <taxon>Embryophyta</taxon>
        <taxon>Tracheophyta</taxon>
        <taxon>Spermatophyta</taxon>
        <taxon>Magnoliopsida</taxon>
        <taxon>eudicotyledons</taxon>
        <taxon>Gunneridae</taxon>
        <taxon>Pentapetalae</taxon>
        <taxon>rosids</taxon>
        <taxon>fabids</taxon>
        <taxon>Fabales</taxon>
        <taxon>Fabaceae</taxon>
        <taxon>Papilionoideae</taxon>
        <taxon>50 kb inversion clade</taxon>
        <taxon>NPAAA clade</taxon>
        <taxon>indigoferoid/millettioid clade</taxon>
        <taxon>Phaseoleae</taxon>
        <taxon>Canavalia</taxon>
    </lineage>
</organism>
<accession>A0AAN9KUH2</accession>